<reference evidence="1 2" key="1">
    <citation type="submission" date="2015-02" db="EMBL/GenBank/DDBJ databases">
        <title>Improved understanding of the partial-nitritation anammox process through 23 genomes representing the majority of the microbial community.</title>
        <authorList>
            <person name="Speth D.R."/>
            <person name="In T Zandt M."/>
            <person name="Guerrero Cruz S."/>
            <person name="Jetten M.S."/>
            <person name="Dutilh B.E."/>
        </authorList>
    </citation>
    <scope>NUCLEOTIDE SEQUENCE [LARGE SCALE GENOMIC DNA]</scope>
    <source>
        <strain evidence="1">OLB21</strain>
    </source>
</reference>
<accession>A0A136KIV1</accession>
<proteinExistence type="predicted"/>
<dbReference type="AlphaFoldDB" id="A0A136KIV1"/>
<evidence type="ECO:0000313" key="2">
    <source>
        <dbReference type="Proteomes" id="UP000070449"/>
    </source>
</evidence>
<evidence type="ECO:0000313" key="1">
    <source>
        <dbReference type="EMBL" id="KXK09371.1"/>
    </source>
</evidence>
<dbReference type="STRING" id="1617427.UZ20_WS6002000586"/>
<name>A0A136KIV1_9BACT</name>
<dbReference type="Proteomes" id="UP000070449">
    <property type="component" value="Unassembled WGS sequence"/>
</dbReference>
<organism evidence="1 2">
    <name type="scientific">candidate division WS6 bacterium OLB21</name>
    <dbReference type="NCBI Taxonomy" id="1617427"/>
    <lineage>
        <taxon>Bacteria</taxon>
        <taxon>Candidatus Dojkabacteria</taxon>
    </lineage>
</organism>
<comment type="caution">
    <text evidence="1">The sequence shown here is derived from an EMBL/GenBank/DDBJ whole genome shotgun (WGS) entry which is preliminary data.</text>
</comment>
<gene>
    <name evidence="1" type="ORF">UZ20_WS6002000586</name>
</gene>
<dbReference type="EMBL" id="JYPD01000018">
    <property type="protein sequence ID" value="KXK09371.1"/>
    <property type="molecule type" value="Genomic_DNA"/>
</dbReference>
<sequence>MCLDTEPDLSSIIEQARRIQLNTACEEDTAVLDRLVSEYRLSDCDPGIILQIAHSVLQGTRCHEENGSLITRCSGVDMQLVTNLLENGLLNDDQKPEIPFNKPPRVIKNWFVAEIDGFSAYLESIGLNNTSANRLNLWISDADITYVVSETVYDSSVYVKPFIVSEKPLIRFTSAVLAYKYRLLDDFSSQMNLNLESDQLLQLATSWLAAHEYTHGLQDIINEGLVYEFLKQQGLAYQFDHRTVDSLFDSEKERLAETIAIGYLGYRLKQLKPEICDEQISQLQFLAEEARVNTRTLMLPLLAEMQRIGPLEPGKTIADLLMDYTTENRMQELPDELYYRLSRIKNLSDSWQINTLSWESNPRHNRGNQSSNRLFFLNLLNCLCYF</sequence>
<protein>
    <submittedName>
        <fullName evidence="1">Uncharacterized protein</fullName>
    </submittedName>
</protein>